<keyword evidence="3" id="KW-1185">Reference proteome</keyword>
<comment type="caution">
    <text evidence="2">The sequence shown here is derived from an EMBL/GenBank/DDBJ whole genome shotgun (WGS) entry which is preliminary data.</text>
</comment>
<dbReference type="AlphaFoldDB" id="A0AAN7L0X5"/>
<reference evidence="2 3" key="1">
    <citation type="journal article" date="2023" name="Hortic Res">
        <title>Pangenome of water caltrop reveals structural variations and asymmetric subgenome divergence after allopolyploidization.</title>
        <authorList>
            <person name="Zhang X."/>
            <person name="Chen Y."/>
            <person name="Wang L."/>
            <person name="Yuan Y."/>
            <person name="Fang M."/>
            <person name="Shi L."/>
            <person name="Lu R."/>
            <person name="Comes H.P."/>
            <person name="Ma Y."/>
            <person name="Chen Y."/>
            <person name="Huang G."/>
            <person name="Zhou Y."/>
            <person name="Zheng Z."/>
            <person name="Qiu Y."/>
        </authorList>
    </citation>
    <scope>NUCLEOTIDE SEQUENCE [LARGE SCALE GENOMIC DNA]</scope>
    <source>
        <tissue evidence="2">Roots</tissue>
    </source>
</reference>
<proteinExistence type="predicted"/>
<dbReference type="EMBL" id="JAXIOK010000003">
    <property type="protein sequence ID" value="KAK4775644.1"/>
    <property type="molecule type" value="Genomic_DNA"/>
</dbReference>
<protein>
    <submittedName>
        <fullName evidence="2">Uncharacterized protein</fullName>
    </submittedName>
</protein>
<feature type="region of interest" description="Disordered" evidence="1">
    <location>
        <begin position="30"/>
        <end position="54"/>
    </location>
</feature>
<feature type="compositionally biased region" description="Polar residues" evidence="1">
    <location>
        <begin position="31"/>
        <end position="47"/>
    </location>
</feature>
<evidence type="ECO:0000313" key="2">
    <source>
        <dbReference type="EMBL" id="KAK4775644.1"/>
    </source>
</evidence>
<organism evidence="2 3">
    <name type="scientific">Trapa incisa</name>
    <dbReference type="NCBI Taxonomy" id="236973"/>
    <lineage>
        <taxon>Eukaryota</taxon>
        <taxon>Viridiplantae</taxon>
        <taxon>Streptophyta</taxon>
        <taxon>Embryophyta</taxon>
        <taxon>Tracheophyta</taxon>
        <taxon>Spermatophyta</taxon>
        <taxon>Magnoliopsida</taxon>
        <taxon>eudicotyledons</taxon>
        <taxon>Gunneridae</taxon>
        <taxon>Pentapetalae</taxon>
        <taxon>rosids</taxon>
        <taxon>malvids</taxon>
        <taxon>Myrtales</taxon>
        <taxon>Lythraceae</taxon>
        <taxon>Trapa</taxon>
    </lineage>
</organism>
<accession>A0AAN7L0X5</accession>
<dbReference type="Proteomes" id="UP001345219">
    <property type="component" value="Chromosome 18"/>
</dbReference>
<evidence type="ECO:0000256" key="1">
    <source>
        <dbReference type="SAM" id="MobiDB-lite"/>
    </source>
</evidence>
<evidence type="ECO:0000313" key="3">
    <source>
        <dbReference type="Proteomes" id="UP001345219"/>
    </source>
</evidence>
<gene>
    <name evidence="2" type="ORF">SAY87_023605</name>
</gene>
<sequence length="66" mass="7393">MPGPSGDQHRAPFSDIIARTKRLSRILRMSAQGQDHSASSARSTTSPYRKIETMPIKEQVSRCFMS</sequence>
<name>A0AAN7L0X5_9MYRT</name>